<feature type="region of interest" description="Disordered" evidence="5">
    <location>
        <begin position="167"/>
        <end position="190"/>
    </location>
</feature>
<dbReference type="GO" id="GO:0019915">
    <property type="term" value="P:lipid storage"/>
    <property type="evidence" value="ECO:0007669"/>
    <property type="project" value="InterPro"/>
</dbReference>
<dbReference type="InterPro" id="IPR019363">
    <property type="entry name" value="LDAH"/>
</dbReference>
<dbReference type="InterPro" id="IPR029058">
    <property type="entry name" value="AB_hydrolase_fold"/>
</dbReference>
<keyword evidence="4" id="KW-0378">Hydrolase</keyword>
<gene>
    <name evidence="6" type="ORF">BJ508DRAFT_48198</name>
</gene>
<dbReference type="Proteomes" id="UP000275078">
    <property type="component" value="Unassembled WGS sequence"/>
</dbReference>
<evidence type="ECO:0000256" key="2">
    <source>
        <dbReference type="ARBA" id="ARBA00008300"/>
    </source>
</evidence>
<evidence type="ECO:0000256" key="1">
    <source>
        <dbReference type="ARBA" id="ARBA00004502"/>
    </source>
</evidence>
<dbReference type="AlphaFoldDB" id="A0A3N4HHY3"/>
<evidence type="ECO:0000256" key="5">
    <source>
        <dbReference type="SAM" id="MobiDB-lite"/>
    </source>
</evidence>
<evidence type="ECO:0000256" key="4">
    <source>
        <dbReference type="ARBA" id="ARBA00022801"/>
    </source>
</evidence>
<feature type="compositionally biased region" description="Polar residues" evidence="5">
    <location>
        <begin position="168"/>
        <end position="190"/>
    </location>
</feature>
<evidence type="ECO:0000256" key="3">
    <source>
        <dbReference type="ARBA" id="ARBA00022677"/>
    </source>
</evidence>
<keyword evidence="3" id="KW-0551">Lipid droplet</keyword>
<evidence type="ECO:0008006" key="8">
    <source>
        <dbReference type="Google" id="ProtNLM"/>
    </source>
</evidence>
<evidence type="ECO:0000313" key="6">
    <source>
        <dbReference type="EMBL" id="RPA73593.1"/>
    </source>
</evidence>
<comment type="similarity">
    <text evidence="2">Belongs to the AB hydrolase superfamily. LDAH family.</text>
</comment>
<reference evidence="6 7" key="1">
    <citation type="journal article" date="2018" name="Nat. Ecol. Evol.">
        <title>Pezizomycetes genomes reveal the molecular basis of ectomycorrhizal truffle lifestyle.</title>
        <authorList>
            <person name="Murat C."/>
            <person name="Payen T."/>
            <person name="Noel B."/>
            <person name="Kuo A."/>
            <person name="Morin E."/>
            <person name="Chen J."/>
            <person name="Kohler A."/>
            <person name="Krizsan K."/>
            <person name="Balestrini R."/>
            <person name="Da Silva C."/>
            <person name="Montanini B."/>
            <person name="Hainaut M."/>
            <person name="Levati E."/>
            <person name="Barry K.W."/>
            <person name="Belfiori B."/>
            <person name="Cichocki N."/>
            <person name="Clum A."/>
            <person name="Dockter R.B."/>
            <person name="Fauchery L."/>
            <person name="Guy J."/>
            <person name="Iotti M."/>
            <person name="Le Tacon F."/>
            <person name="Lindquist E.A."/>
            <person name="Lipzen A."/>
            <person name="Malagnac F."/>
            <person name="Mello A."/>
            <person name="Molinier V."/>
            <person name="Miyauchi S."/>
            <person name="Poulain J."/>
            <person name="Riccioni C."/>
            <person name="Rubini A."/>
            <person name="Sitrit Y."/>
            <person name="Splivallo R."/>
            <person name="Traeger S."/>
            <person name="Wang M."/>
            <person name="Zifcakova L."/>
            <person name="Wipf D."/>
            <person name="Zambonelli A."/>
            <person name="Paolocci F."/>
            <person name="Nowrousian M."/>
            <person name="Ottonello S."/>
            <person name="Baldrian P."/>
            <person name="Spatafora J.W."/>
            <person name="Henrissat B."/>
            <person name="Nagy L.G."/>
            <person name="Aury J.M."/>
            <person name="Wincker P."/>
            <person name="Grigoriev I.V."/>
            <person name="Bonfante P."/>
            <person name="Martin F.M."/>
        </authorList>
    </citation>
    <scope>NUCLEOTIDE SEQUENCE [LARGE SCALE GENOMIC DNA]</scope>
    <source>
        <strain evidence="6 7">RN42</strain>
    </source>
</reference>
<dbReference type="GO" id="GO:0005811">
    <property type="term" value="C:lipid droplet"/>
    <property type="evidence" value="ECO:0007669"/>
    <property type="project" value="UniProtKB-SubCell"/>
</dbReference>
<dbReference type="EMBL" id="ML119815">
    <property type="protein sequence ID" value="RPA73593.1"/>
    <property type="molecule type" value="Genomic_DNA"/>
</dbReference>
<dbReference type="Pfam" id="PF10230">
    <property type="entry name" value="LIDHydrolase"/>
    <property type="match status" value="2"/>
</dbReference>
<dbReference type="GO" id="GO:0016298">
    <property type="term" value="F:lipase activity"/>
    <property type="evidence" value="ECO:0007669"/>
    <property type="project" value="InterPro"/>
</dbReference>
<dbReference type="PANTHER" id="PTHR13390:SF0">
    <property type="entry name" value="LIPID DROPLET-ASSOCIATED HYDROLASE"/>
    <property type="match status" value="1"/>
</dbReference>
<sequence>MFLRTSRAIAPPSRLFSSQSISSRSTSTMTSLPSHLYPPHLPISPTIYHPSPSAPTKTLLFLIPGNPGLIPYYTSFLSALSASSPATTAVLGSSHLGYNTLPPHDHLRSSTPSLSKASNYYDLDAQIEHKLELLRWFCRSLKEEQDVSAYGTGSVHTEIGEVRRSKRIATQTPPRSRASTPPFATSPSTQLAGGFFGRKREGIDVVLIGHSVGSWIGMKVLEGIMGMRPREREACGIRSVRAGVWLFPTITNIANSPSGRSFVRLNTLIPGLATWLWLWCWVVVTVLPRVWLVGLVKLCTGMSRENSETTVEGLVDVKRARSWEGVDAVRQSVRMAREEMRRIGGDTFPESLWNDDGVEMLFYFARGDNWVGEMEREALMKRRGVKVVERIGGEEGGAEEVIVEEGPLAGEKGTLAGAVGGKRHQMWVCKEGIPHGFCLEHGEVMAGKVVKWVEGLEKE</sequence>
<organism evidence="6 7">
    <name type="scientific">Ascobolus immersus RN42</name>
    <dbReference type="NCBI Taxonomy" id="1160509"/>
    <lineage>
        <taxon>Eukaryota</taxon>
        <taxon>Fungi</taxon>
        <taxon>Dikarya</taxon>
        <taxon>Ascomycota</taxon>
        <taxon>Pezizomycotina</taxon>
        <taxon>Pezizomycetes</taxon>
        <taxon>Pezizales</taxon>
        <taxon>Ascobolaceae</taxon>
        <taxon>Ascobolus</taxon>
    </lineage>
</organism>
<protein>
    <recommendedName>
        <fullName evidence="8">AB hydrolase-1 domain-containing protein</fullName>
    </recommendedName>
</protein>
<name>A0A3N4HHY3_ASCIM</name>
<dbReference type="STRING" id="1160509.A0A3N4HHY3"/>
<proteinExistence type="inferred from homology"/>
<keyword evidence="7" id="KW-1185">Reference proteome</keyword>
<comment type="subcellular location">
    <subcellularLocation>
        <location evidence="1">Lipid droplet</location>
    </subcellularLocation>
</comment>
<dbReference type="SUPFAM" id="SSF53474">
    <property type="entry name" value="alpha/beta-Hydrolases"/>
    <property type="match status" value="1"/>
</dbReference>
<evidence type="ECO:0000313" key="7">
    <source>
        <dbReference type="Proteomes" id="UP000275078"/>
    </source>
</evidence>
<dbReference type="OrthoDB" id="448051at2759"/>
<dbReference type="PANTHER" id="PTHR13390">
    <property type="entry name" value="LIPASE"/>
    <property type="match status" value="1"/>
</dbReference>
<accession>A0A3N4HHY3</accession>